<protein>
    <submittedName>
        <fullName evidence="2">Helix-turn-helix domain-containing protein</fullName>
    </submittedName>
</protein>
<evidence type="ECO:0000259" key="1">
    <source>
        <dbReference type="Pfam" id="PF12728"/>
    </source>
</evidence>
<dbReference type="NCBIfam" id="TIGR01764">
    <property type="entry name" value="excise"/>
    <property type="match status" value="1"/>
</dbReference>
<comment type="caution">
    <text evidence="2">The sequence shown here is derived from an EMBL/GenBank/DDBJ whole genome shotgun (WGS) entry which is preliminary data.</text>
</comment>
<evidence type="ECO:0000313" key="3">
    <source>
        <dbReference type="Proteomes" id="UP000318834"/>
    </source>
</evidence>
<dbReference type="SUPFAM" id="SSF46955">
    <property type="entry name" value="Putative DNA-binding domain"/>
    <property type="match status" value="1"/>
</dbReference>
<name>A0A537IZ43_9BACT</name>
<evidence type="ECO:0000313" key="2">
    <source>
        <dbReference type="EMBL" id="TMI76581.1"/>
    </source>
</evidence>
<dbReference type="EMBL" id="VBAP01000017">
    <property type="protein sequence ID" value="TMI76581.1"/>
    <property type="molecule type" value="Genomic_DNA"/>
</dbReference>
<dbReference type="InterPro" id="IPR009061">
    <property type="entry name" value="DNA-bd_dom_put_sf"/>
</dbReference>
<sequence>MFGEMQLGLRFGYGDDTHGRRDARSRQNLEQGIIVPISYTIVYFSEFGGDPAMPSGPNGAWSDILTVDQVAAYLQLNRLTVYRYIREGRLRASKVGKAYRIRKTDVDWFLDSMRTPPVRRSKTEVRPEGVTAKRPDPVAVAPRVDSADLRDRELTLNPMEWVTRGLH</sequence>
<dbReference type="Proteomes" id="UP000318834">
    <property type="component" value="Unassembled WGS sequence"/>
</dbReference>
<dbReference type="Pfam" id="PF12728">
    <property type="entry name" value="HTH_17"/>
    <property type="match status" value="1"/>
</dbReference>
<gene>
    <name evidence="2" type="ORF">E6H05_03310</name>
</gene>
<proteinExistence type="predicted"/>
<accession>A0A537IZ43</accession>
<dbReference type="InterPro" id="IPR010093">
    <property type="entry name" value="SinI_DNA-bd"/>
</dbReference>
<dbReference type="InterPro" id="IPR041657">
    <property type="entry name" value="HTH_17"/>
</dbReference>
<dbReference type="GO" id="GO:0003677">
    <property type="term" value="F:DNA binding"/>
    <property type="evidence" value="ECO:0007669"/>
    <property type="project" value="InterPro"/>
</dbReference>
<feature type="domain" description="Helix-turn-helix" evidence="1">
    <location>
        <begin position="65"/>
        <end position="112"/>
    </location>
</feature>
<dbReference type="AlphaFoldDB" id="A0A537IZ43"/>
<reference evidence="2 3" key="1">
    <citation type="journal article" date="2019" name="Nat. Microbiol.">
        <title>Mediterranean grassland soil C-N compound turnover is dependent on rainfall and depth, and is mediated by genomically divergent microorganisms.</title>
        <authorList>
            <person name="Diamond S."/>
            <person name="Andeer P.F."/>
            <person name="Li Z."/>
            <person name="Crits-Christoph A."/>
            <person name="Burstein D."/>
            <person name="Anantharaman K."/>
            <person name="Lane K.R."/>
            <person name="Thomas B.C."/>
            <person name="Pan C."/>
            <person name="Northen T.R."/>
            <person name="Banfield J.F."/>
        </authorList>
    </citation>
    <scope>NUCLEOTIDE SEQUENCE [LARGE SCALE GENOMIC DNA]</scope>
    <source>
        <strain evidence="2">NP_8</strain>
    </source>
</reference>
<organism evidence="2 3">
    <name type="scientific">Candidatus Segetimicrobium genomatis</name>
    <dbReference type="NCBI Taxonomy" id="2569760"/>
    <lineage>
        <taxon>Bacteria</taxon>
        <taxon>Bacillati</taxon>
        <taxon>Candidatus Sysuimicrobiota</taxon>
        <taxon>Candidatus Sysuimicrobiia</taxon>
        <taxon>Candidatus Sysuimicrobiales</taxon>
        <taxon>Candidatus Segetimicrobiaceae</taxon>
        <taxon>Candidatus Segetimicrobium</taxon>
    </lineage>
</organism>